<dbReference type="GO" id="GO:0005319">
    <property type="term" value="F:lipid transporter activity"/>
    <property type="evidence" value="ECO:0007669"/>
    <property type="project" value="TreeGrafter"/>
</dbReference>
<evidence type="ECO:0000313" key="12">
    <source>
        <dbReference type="EMBL" id="CAH2058486.1"/>
    </source>
</evidence>
<keyword evidence="9 10" id="KW-0472">Membrane</keyword>
<keyword evidence="8 10" id="KW-1133">Transmembrane helix</keyword>
<evidence type="ECO:0000256" key="7">
    <source>
        <dbReference type="ARBA" id="ARBA00022840"/>
    </source>
</evidence>
<feature type="transmembrane region" description="Helical" evidence="10">
    <location>
        <begin position="460"/>
        <end position="490"/>
    </location>
</feature>
<feature type="domain" description="ABC transporter" evidence="11">
    <location>
        <begin position="1482"/>
        <end position="1720"/>
    </location>
</feature>
<dbReference type="PROSITE" id="PS50893">
    <property type="entry name" value="ABC_TRANSPORTER_2"/>
    <property type="match status" value="2"/>
</dbReference>
<dbReference type="InterPro" id="IPR003439">
    <property type="entry name" value="ABC_transporter-like_ATP-bd"/>
</dbReference>
<evidence type="ECO:0000256" key="2">
    <source>
        <dbReference type="ARBA" id="ARBA00008526"/>
    </source>
</evidence>
<evidence type="ECO:0000313" key="13">
    <source>
        <dbReference type="Proteomes" id="UP000836841"/>
    </source>
</evidence>
<dbReference type="InterPro" id="IPR003593">
    <property type="entry name" value="AAA+_ATPase"/>
</dbReference>
<feature type="transmembrane region" description="Helical" evidence="10">
    <location>
        <begin position="1255"/>
        <end position="1274"/>
    </location>
</feature>
<evidence type="ECO:0000256" key="10">
    <source>
        <dbReference type="SAM" id="Phobius"/>
    </source>
</evidence>
<keyword evidence="6" id="KW-0547">Nucleotide-binding</keyword>
<feature type="transmembrane region" description="Helical" evidence="10">
    <location>
        <begin position="345"/>
        <end position="365"/>
    </location>
</feature>
<dbReference type="Pfam" id="PF12698">
    <property type="entry name" value="ABC2_membrane_3"/>
    <property type="match status" value="2"/>
</dbReference>
<evidence type="ECO:0000256" key="5">
    <source>
        <dbReference type="ARBA" id="ARBA00022737"/>
    </source>
</evidence>
<gene>
    <name evidence="12" type="ORF">TAV2_LOCUS14698</name>
</gene>
<feature type="transmembrane region" description="Helical" evidence="10">
    <location>
        <begin position="947"/>
        <end position="974"/>
    </location>
</feature>
<evidence type="ECO:0000256" key="8">
    <source>
        <dbReference type="ARBA" id="ARBA00022989"/>
    </source>
</evidence>
<feature type="transmembrane region" description="Helical" evidence="10">
    <location>
        <begin position="371"/>
        <end position="391"/>
    </location>
</feature>
<evidence type="ECO:0000256" key="3">
    <source>
        <dbReference type="ARBA" id="ARBA00022448"/>
    </source>
</evidence>
<feature type="transmembrane region" description="Helical" evidence="10">
    <location>
        <begin position="1316"/>
        <end position="1341"/>
    </location>
</feature>
<comment type="subcellular location">
    <subcellularLocation>
        <location evidence="1">Membrane</location>
        <topology evidence="1">Multi-pass membrane protein</topology>
    </subcellularLocation>
</comment>
<dbReference type="SMART" id="SM00382">
    <property type="entry name" value="AAA"/>
    <property type="match status" value="2"/>
</dbReference>
<feature type="transmembrane region" description="Helical" evidence="10">
    <location>
        <begin position="1286"/>
        <end position="1304"/>
    </location>
</feature>
<protein>
    <recommendedName>
        <fullName evidence="11">ABC transporter domain-containing protein</fullName>
    </recommendedName>
</protein>
<dbReference type="PANTHER" id="PTHR19229">
    <property type="entry name" value="ATP-BINDING CASSETTE TRANSPORTER SUBFAMILY A ABCA"/>
    <property type="match status" value="1"/>
</dbReference>
<dbReference type="GO" id="GO:0016020">
    <property type="term" value="C:membrane"/>
    <property type="evidence" value="ECO:0007669"/>
    <property type="project" value="UniProtKB-SubCell"/>
</dbReference>
<evidence type="ECO:0000256" key="1">
    <source>
        <dbReference type="ARBA" id="ARBA00004141"/>
    </source>
</evidence>
<dbReference type="InterPro" id="IPR027417">
    <property type="entry name" value="P-loop_NTPase"/>
</dbReference>
<dbReference type="InterPro" id="IPR026082">
    <property type="entry name" value="ABCA"/>
</dbReference>
<dbReference type="PROSITE" id="PS00211">
    <property type="entry name" value="ABC_TRANSPORTER_1"/>
    <property type="match status" value="2"/>
</dbReference>
<accession>A0AAU9S9W5</accession>
<organism evidence="12 13">
    <name type="scientific">Thlaspi arvense</name>
    <name type="common">Field penny-cress</name>
    <dbReference type="NCBI Taxonomy" id="13288"/>
    <lineage>
        <taxon>Eukaryota</taxon>
        <taxon>Viridiplantae</taxon>
        <taxon>Streptophyta</taxon>
        <taxon>Embryophyta</taxon>
        <taxon>Tracheophyta</taxon>
        <taxon>Spermatophyta</taxon>
        <taxon>Magnoliopsida</taxon>
        <taxon>eudicotyledons</taxon>
        <taxon>Gunneridae</taxon>
        <taxon>Pentapetalae</taxon>
        <taxon>rosids</taxon>
        <taxon>malvids</taxon>
        <taxon>Brassicales</taxon>
        <taxon>Brassicaceae</taxon>
        <taxon>Thlaspideae</taxon>
        <taxon>Thlaspi</taxon>
    </lineage>
</organism>
<dbReference type="GO" id="GO:0005524">
    <property type="term" value="F:ATP binding"/>
    <property type="evidence" value="ECO:0007669"/>
    <property type="project" value="UniProtKB-KW"/>
</dbReference>
<dbReference type="InterPro" id="IPR017871">
    <property type="entry name" value="ABC_transporter-like_CS"/>
</dbReference>
<dbReference type="GO" id="GO:0016887">
    <property type="term" value="F:ATP hydrolysis activity"/>
    <property type="evidence" value="ECO:0007669"/>
    <property type="project" value="InterPro"/>
</dbReference>
<dbReference type="EMBL" id="OU466860">
    <property type="protein sequence ID" value="CAH2058486.1"/>
    <property type="molecule type" value="Genomic_DNA"/>
</dbReference>
<proteinExistence type="inferred from homology"/>
<feature type="transmembrane region" description="Helical" evidence="10">
    <location>
        <begin position="1393"/>
        <end position="1415"/>
    </location>
</feature>
<dbReference type="Proteomes" id="UP000836841">
    <property type="component" value="Chromosome 4"/>
</dbReference>
<comment type="similarity">
    <text evidence="2">Belongs to the ABC transporter superfamily. ABCA family. CPR flippase (TC 3.A.1.211) subfamily.</text>
</comment>
<feature type="transmembrane region" description="Helical" evidence="10">
    <location>
        <begin position="995"/>
        <end position="1016"/>
    </location>
</feature>
<keyword evidence="5" id="KW-0677">Repeat</keyword>
<evidence type="ECO:0000259" key="11">
    <source>
        <dbReference type="PROSITE" id="PS50893"/>
    </source>
</evidence>
<dbReference type="InterPro" id="IPR013525">
    <property type="entry name" value="ABC2_TM"/>
</dbReference>
<evidence type="ECO:0000256" key="9">
    <source>
        <dbReference type="ARBA" id="ARBA00023136"/>
    </source>
</evidence>
<keyword evidence="13" id="KW-1185">Reference proteome</keyword>
<dbReference type="PANTHER" id="PTHR19229:SF267">
    <property type="entry name" value="ABC TRANSPORTER A FAMILY MEMBER 1"/>
    <property type="match status" value="1"/>
</dbReference>
<dbReference type="FunFam" id="3.40.50.300:FF:000904">
    <property type="entry name" value="ABC transporter A family member 1"/>
    <property type="match status" value="1"/>
</dbReference>
<dbReference type="Gene3D" id="3.40.50.300">
    <property type="entry name" value="P-loop containing nucleotide triphosphate hydrolases"/>
    <property type="match status" value="2"/>
</dbReference>
<dbReference type="GO" id="GO:0140359">
    <property type="term" value="F:ABC-type transporter activity"/>
    <property type="evidence" value="ECO:0007669"/>
    <property type="project" value="InterPro"/>
</dbReference>
<dbReference type="SUPFAM" id="SSF52540">
    <property type="entry name" value="P-loop containing nucleoside triphosphate hydrolases"/>
    <property type="match status" value="2"/>
</dbReference>
<name>A0AAU9S9W5_THLAR</name>
<feature type="transmembrane region" description="Helical" evidence="10">
    <location>
        <begin position="398"/>
        <end position="416"/>
    </location>
</feature>
<sequence>MGTWRSQLKAMLRKNWLLKTRHPFVTSAEILLPTVVMLLLIAVRTQVDTKIHPAQSNLEKDTLVEVGKGVSPSFPEVLKLLLAEGEYLAFAPDTDETKNMIDILSLKFPELRLVTKIFEDDIELETYITSAHYGACSELRNCSNPKIKGAVVFHEQGPHLFDYSIRLNHTWAFAGFPNVKSIMDTNGPYVNDLELGINTIPTMQYSFSGFLTLQQVVDSFIIFSSQQNIDLPLSHSSTGSASPFELPWSLFSPSKIRMVPFPTREYTDDEFQSIVKSVMGLLYLLGFLYPISRLISYSVFEKEQKIREGLYMMGLKDEIFHLSWFITYALQAAGKSRLLPHFFRYNFALCSGIITACTMGSLFKYSDKTLVFTYFFLFGLSAIMLSFLISTCFTRAKTAVAVGTLAFLGAFFPYYTVNDESVSMVLKVVASLLSPTAFALGSINFADYERAHVGLRWSNIWLASSGVSFFVCLLMMLFDSILYCAIGLYLDKVLPRENGVRYPWNFIFSKCFGRKKNNIQYRIPGLKTSTLPENIEVTQGEPFDPVTESISLEMRQQELDGRCIQVKNLHKVFASGRGNCCAVSSLRLTLYENQILSLLGHNGAGKSTTISMLVGLLPPTSGDALILGNSIVTNMDEIRKELGVCPQHDILFPELTVREHLEMFAVLKGVKEDSLKSTVANMAEEVGLSDKISTLVRALSGGMKRKLSLGIALIGNSKVIILDEPTSGMDPYSMRLTWQLIKKIKKGRIILLTTHSMDEAEELGDRIGIMANGSLKCCGSSMFLKHHYGVGYTLTLVKTSPAVSVASRIVHRHIPSATCVSEVGNEVSFKLPLASLPCFENMFREIESCMKSSDHRSGISEIEGSDYPGIQSYGISVTTLEEVFLRVAGCNLDIEDKQEDTFVSPDTDASLVCIGSTQKSTMQPKLLASCNEGAGVVITSIAKACRLIVAAIWTLIGFISMQCCGCSVISRSMFWRHFKALFIKRARSACRDRKTVAFQLIIPAVFLLFGLLFLQLKPHPDQKSITLTTAYFNPLLSGNGGGGPIPFDLTEPIAKEVAQYIEGGWIQPLRNSSYKFPNPKEALADAIDAAGSTLGPTLLSMSEFLMSSFDQSYQSSETKALIIMKRMHLKSCSWNYVSLRYTVLHNGTCQHAGPIYINVMHAAILRLATGNKNMTIQTRNHPLPPTKSQRIQRHDFDAFSAAIIVSIAFSFIPASFAVPIVKEREVKAKHQQLISGVSVLSYWLSTYVWDFVSFLFPSTFAIILFYAFGLEQFIGIGRFLPTVLMLLEYGLAIASSTYCLTFFFTEHSMAQATSNYSNVILMVHFFSGLILMVISFVMGLIPATVSANAYLKNFFRLSPGFCFSDGLASLALLRQGMKDKSSHGVFDWNVTGASISYLALESIFYFLVTLGLELVPVQKIMSFSIGDWWQNLKAFKQGANSSSTEPLLKDSSEAISADMEDDIDVKEERDRVISGVTDNTIFYLQNLRKVYPAYKHHSPKVAVQSLTFSVQAGECFGFLGTNGAGKTTTLSMLSGEETPTSGTAFVFGKDIVSSPKAIRQHIGYCPQFDALFDYLTVKEHLEFYARIKGVVDHRIDNVVLEKLVEFDLLKHSHKPSFTLSGGNKRKLSVAIAMIGDPPIVILDEPSTGMDPVAKRFMWDVISRLSTRSGKTAVILTTHSMNEAQALCTRIGIMVGGRLRCIGSPQHLKTRFGNHLELEVKPNEVSHVDLENFCQMIQQWLFNVPSQPRSLLGDLEVCIGVSDSITPDTASASEISLSPEMIQRIAKYLGNEQRVSTLLPPMPEEDARFDDQLSEQLFRDGGIPLPIFAEWWLTKEKFSALDSFIQSSFPGATFKSCNGLSIKYQLPFGEGGLSLADAFGHLERNRNLLGIAEYSISQSTLETIFNHFAANS</sequence>
<feature type="domain" description="ABC transporter" evidence="11">
    <location>
        <begin position="564"/>
        <end position="797"/>
    </location>
</feature>
<evidence type="ECO:0000256" key="4">
    <source>
        <dbReference type="ARBA" id="ARBA00022692"/>
    </source>
</evidence>
<keyword evidence="4 10" id="KW-0812">Transmembrane</keyword>
<feature type="transmembrane region" description="Helical" evidence="10">
    <location>
        <begin position="428"/>
        <end position="448"/>
    </location>
</feature>
<dbReference type="InterPro" id="IPR056264">
    <property type="entry name" value="R2_ABCA1-4-like"/>
</dbReference>
<dbReference type="Pfam" id="PF23321">
    <property type="entry name" value="R1_ABCA1"/>
    <property type="match status" value="1"/>
</dbReference>
<dbReference type="FunFam" id="3.40.50.300:FF:000298">
    <property type="entry name" value="ATP-binding cassette sub-family A member 12"/>
    <property type="match status" value="1"/>
</dbReference>
<keyword evidence="7" id="KW-0067">ATP-binding</keyword>
<evidence type="ECO:0000256" key="6">
    <source>
        <dbReference type="ARBA" id="ARBA00022741"/>
    </source>
</evidence>
<dbReference type="Pfam" id="PF00005">
    <property type="entry name" value="ABC_tran"/>
    <property type="match status" value="2"/>
</dbReference>
<reference evidence="12 13" key="1">
    <citation type="submission" date="2022-03" db="EMBL/GenBank/DDBJ databases">
        <authorList>
            <person name="Nunn A."/>
            <person name="Chopra R."/>
            <person name="Nunn A."/>
            <person name="Contreras Garrido A."/>
        </authorList>
    </citation>
    <scope>NUCLEOTIDE SEQUENCE [LARGE SCALE GENOMIC DNA]</scope>
</reference>
<keyword evidence="3" id="KW-0813">Transport</keyword>
<feature type="transmembrane region" description="Helical" evidence="10">
    <location>
        <begin position="1198"/>
        <end position="1221"/>
    </location>
</feature>
<dbReference type="CDD" id="cd03263">
    <property type="entry name" value="ABC_subfamily_A"/>
    <property type="match status" value="2"/>
</dbReference>